<name>A0ACB9GM50_9ASTR</name>
<evidence type="ECO:0000313" key="2">
    <source>
        <dbReference type="Proteomes" id="UP001056120"/>
    </source>
</evidence>
<dbReference type="EMBL" id="CM042031">
    <property type="protein sequence ID" value="KAI3784156.1"/>
    <property type="molecule type" value="Genomic_DNA"/>
</dbReference>
<reference evidence="1 2" key="2">
    <citation type="journal article" date="2022" name="Mol. Ecol. Resour.">
        <title>The genomes of chicory, endive, great burdock and yacon provide insights into Asteraceae paleo-polyploidization history and plant inulin production.</title>
        <authorList>
            <person name="Fan W."/>
            <person name="Wang S."/>
            <person name="Wang H."/>
            <person name="Wang A."/>
            <person name="Jiang F."/>
            <person name="Liu H."/>
            <person name="Zhao H."/>
            <person name="Xu D."/>
            <person name="Zhang Y."/>
        </authorList>
    </citation>
    <scope>NUCLEOTIDE SEQUENCE [LARGE SCALE GENOMIC DNA]</scope>
    <source>
        <strain evidence="2">cv. Yunnan</strain>
        <tissue evidence="1">Leaves</tissue>
    </source>
</reference>
<protein>
    <submittedName>
        <fullName evidence="1">Uncharacterized protein</fullName>
    </submittedName>
</protein>
<comment type="caution">
    <text evidence="1">The sequence shown here is derived from an EMBL/GenBank/DDBJ whole genome shotgun (WGS) entry which is preliminary data.</text>
</comment>
<reference evidence="2" key="1">
    <citation type="journal article" date="2022" name="Mol. Ecol. Resour.">
        <title>The genomes of chicory, endive, great burdock and yacon provide insights into Asteraceae palaeo-polyploidization history and plant inulin production.</title>
        <authorList>
            <person name="Fan W."/>
            <person name="Wang S."/>
            <person name="Wang H."/>
            <person name="Wang A."/>
            <person name="Jiang F."/>
            <person name="Liu H."/>
            <person name="Zhao H."/>
            <person name="Xu D."/>
            <person name="Zhang Y."/>
        </authorList>
    </citation>
    <scope>NUCLEOTIDE SEQUENCE [LARGE SCALE GENOMIC DNA]</scope>
    <source>
        <strain evidence="2">cv. Yunnan</strain>
    </source>
</reference>
<sequence>MYWSHKEKHLAYAPEKGVRYDGVYRIEKCCRKPGVQGYKVCRYLFVRCDNDPTPWTSDENGDRPRPLPTIKELKDATDEEKACWLWKIPPPECRKQTDRIDAGDGTKPRIVRRKTQIMSSPVLAANLIRVLCYNLRMKGVKEDEEIQTLLKLLHQYKVVEMKLLAQQRDLQVLFIPLRKMNLLHFRQKWHFEEPAHQSKKSKISLHGLSWSDVSKRIMV</sequence>
<accession>A0ACB9GM50</accession>
<evidence type="ECO:0000313" key="1">
    <source>
        <dbReference type="EMBL" id="KAI3784156.1"/>
    </source>
</evidence>
<proteinExistence type="predicted"/>
<gene>
    <name evidence="1" type="ORF">L1987_43250</name>
</gene>
<keyword evidence="2" id="KW-1185">Reference proteome</keyword>
<organism evidence="1 2">
    <name type="scientific">Smallanthus sonchifolius</name>
    <dbReference type="NCBI Taxonomy" id="185202"/>
    <lineage>
        <taxon>Eukaryota</taxon>
        <taxon>Viridiplantae</taxon>
        <taxon>Streptophyta</taxon>
        <taxon>Embryophyta</taxon>
        <taxon>Tracheophyta</taxon>
        <taxon>Spermatophyta</taxon>
        <taxon>Magnoliopsida</taxon>
        <taxon>eudicotyledons</taxon>
        <taxon>Gunneridae</taxon>
        <taxon>Pentapetalae</taxon>
        <taxon>asterids</taxon>
        <taxon>campanulids</taxon>
        <taxon>Asterales</taxon>
        <taxon>Asteraceae</taxon>
        <taxon>Asteroideae</taxon>
        <taxon>Heliantheae alliance</taxon>
        <taxon>Millerieae</taxon>
        <taxon>Smallanthus</taxon>
    </lineage>
</organism>
<dbReference type="Proteomes" id="UP001056120">
    <property type="component" value="Linkage Group LG14"/>
</dbReference>